<evidence type="ECO:0000313" key="1">
    <source>
        <dbReference type="EMBL" id="OAD69941.1"/>
    </source>
</evidence>
<dbReference type="GeneID" id="28993125"/>
<sequence length="49" mass="5405">MTSYDSSSCSSCLHFILFSSPISHSEEAPPTTTHTVSDLWKTAGRWAPF</sequence>
<keyword evidence="2" id="KW-1185">Reference proteome</keyword>
<dbReference type="Proteomes" id="UP000077315">
    <property type="component" value="Unassembled WGS sequence"/>
</dbReference>
<dbReference type="RefSeq" id="XP_018287981.1">
    <property type="nucleotide sequence ID" value="XM_018432219.1"/>
</dbReference>
<dbReference type="AlphaFoldDB" id="A0A162ZYY5"/>
<evidence type="ECO:0000313" key="2">
    <source>
        <dbReference type="Proteomes" id="UP000077315"/>
    </source>
</evidence>
<organism evidence="1 2">
    <name type="scientific">Phycomyces blakesleeanus (strain ATCC 8743b / DSM 1359 / FGSC 10004 / NBRC 33097 / NRRL 1555)</name>
    <dbReference type="NCBI Taxonomy" id="763407"/>
    <lineage>
        <taxon>Eukaryota</taxon>
        <taxon>Fungi</taxon>
        <taxon>Fungi incertae sedis</taxon>
        <taxon>Mucoromycota</taxon>
        <taxon>Mucoromycotina</taxon>
        <taxon>Mucoromycetes</taxon>
        <taxon>Mucorales</taxon>
        <taxon>Phycomycetaceae</taxon>
        <taxon>Phycomyces</taxon>
    </lineage>
</organism>
<protein>
    <submittedName>
        <fullName evidence="1">Uncharacterized protein</fullName>
    </submittedName>
</protein>
<name>A0A162ZYY5_PHYB8</name>
<proteinExistence type="predicted"/>
<dbReference type="EMBL" id="KV440990">
    <property type="protein sequence ID" value="OAD69941.1"/>
    <property type="molecule type" value="Genomic_DNA"/>
</dbReference>
<gene>
    <name evidence="1" type="ORF">PHYBLDRAFT_149117</name>
</gene>
<reference evidence="2" key="1">
    <citation type="submission" date="2015-06" db="EMBL/GenBank/DDBJ databases">
        <title>Expansion of signal transduction pathways in fungi by whole-genome duplication.</title>
        <authorList>
            <consortium name="DOE Joint Genome Institute"/>
            <person name="Corrochano L.M."/>
            <person name="Kuo A."/>
            <person name="Marcet-Houben M."/>
            <person name="Polaino S."/>
            <person name="Salamov A."/>
            <person name="Villalobos J.M."/>
            <person name="Alvarez M.I."/>
            <person name="Avalos J."/>
            <person name="Benito E.P."/>
            <person name="Benoit I."/>
            <person name="Burger G."/>
            <person name="Camino L.P."/>
            <person name="Canovas D."/>
            <person name="Cerda-Olmedo E."/>
            <person name="Cheng J.-F."/>
            <person name="Dominguez A."/>
            <person name="Elias M."/>
            <person name="Eslava A.P."/>
            <person name="Glaser F."/>
            <person name="Grimwood J."/>
            <person name="Gutierrez G."/>
            <person name="Heitman J."/>
            <person name="Henrissat B."/>
            <person name="Iturriaga E.A."/>
            <person name="Lang B.F."/>
            <person name="Lavin J.L."/>
            <person name="Lee S."/>
            <person name="Li W."/>
            <person name="Lindquist E."/>
            <person name="Lopez-Garcia S."/>
            <person name="Luque E.M."/>
            <person name="Marcos A.T."/>
            <person name="Martin J."/>
            <person name="McCluskey K."/>
            <person name="Medina H.R."/>
            <person name="Miralles-Duran A."/>
            <person name="Miyazaki A."/>
            <person name="Munoz-Torres E."/>
            <person name="Oguiza J.A."/>
            <person name="Ohm R."/>
            <person name="Olmedo M."/>
            <person name="Orejas M."/>
            <person name="Ortiz-Castellanos L."/>
            <person name="Pisabarro A.G."/>
            <person name="Rodriguez-Romero J."/>
            <person name="Ruiz-Herrera J."/>
            <person name="Ruiz-Vazquez R."/>
            <person name="Sanz C."/>
            <person name="Schackwitz W."/>
            <person name="Schmutz J."/>
            <person name="Shahriari M."/>
            <person name="Shelest E."/>
            <person name="Silva-Franco F."/>
            <person name="Soanes D."/>
            <person name="Syed K."/>
            <person name="Tagua V.G."/>
            <person name="Talbot N.J."/>
            <person name="Thon M."/>
            <person name="De vries R.P."/>
            <person name="Wiebenga A."/>
            <person name="Yadav J.S."/>
            <person name="Braun E.L."/>
            <person name="Baker S."/>
            <person name="Garre V."/>
            <person name="Horwitz B."/>
            <person name="Torres-Martinez S."/>
            <person name="Idnurm A."/>
            <person name="Herrera-Estrella A."/>
            <person name="Gabaldon T."/>
            <person name="Grigoriev I.V."/>
        </authorList>
    </citation>
    <scope>NUCLEOTIDE SEQUENCE [LARGE SCALE GENOMIC DNA]</scope>
    <source>
        <strain evidence="2">NRRL 1555(-)</strain>
    </source>
</reference>
<dbReference type="InParanoid" id="A0A162ZYY5"/>
<accession>A0A162ZYY5</accession>
<dbReference type="VEuPathDB" id="FungiDB:PHYBLDRAFT_149117"/>